<dbReference type="AlphaFoldDB" id="A0AAD9HWT3"/>
<sequence>MICTSSSSSSNNSSSSSSNNSSSSSSNSSSISSTNSSSISSTSSNKNAGGNARIYTKDKGGSNNGNNDNNNSDNPNAIDATALRRKEEAEEEAVYKAEIAIYKAYLSKRAKHTLPTLLATKKAALAAIHCFLELRSNLAIKAKRNSAKYALVLVDEARTLVERSTPIIGITPM</sequence>
<organism evidence="2 3">
    <name type="scientific">Phyllachora maydis</name>
    <dbReference type="NCBI Taxonomy" id="1825666"/>
    <lineage>
        <taxon>Eukaryota</taxon>
        <taxon>Fungi</taxon>
        <taxon>Dikarya</taxon>
        <taxon>Ascomycota</taxon>
        <taxon>Pezizomycotina</taxon>
        <taxon>Sordariomycetes</taxon>
        <taxon>Sordariomycetidae</taxon>
        <taxon>Phyllachorales</taxon>
        <taxon>Phyllachoraceae</taxon>
        <taxon>Phyllachora</taxon>
    </lineage>
</organism>
<feature type="compositionally biased region" description="Low complexity" evidence="1">
    <location>
        <begin position="1"/>
        <end position="45"/>
    </location>
</feature>
<gene>
    <name evidence="2" type="ORF">P8C59_000149</name>
</gene>
<feature type="compositionally biased region" description="Low complexity" evidence="1">
    <location>
        <begin position="64"/>
        <end position="74"/>
    </location>
</feature>
<evidence type="ECO:0000313" key="2">
    <source>
        <dbReference type="EMBL" id="KAK2066320.1"/>
    </source>
</evidence>
<protein>
    <submittedName>
        <fullName evidence="2">Uncharacterized protein</fullName>
    </submittedName>
</protein>
<keyword evidence="3" id="KW-1185">Reference proteome</keyword>
<proteinExistence type="predicted"/>
<feature type="region of interest" description="Disordered" evidence="1">
    <location>
        <begin position="1"/>
        <end position="80"/>
    </location>
</feature>
<evidence type="ECO:0000313" key="3">
    <source>
        <dbReference type="Proteomes" id="UP001217918"/>
    </source>
</evidence>
<reference evidence="2" key="1">
    <citation type="journal article" date="2023" name="Mol. Plant Microbe Interact.">
        <title>Elucidating the Obligate Nature and Biological Capacity of an Invasive Fungal Corn Pathogen.</title>
        <authorList>
            <person name="MacCready J.S."/>
            <person name="Roggenkamp E.M."/>
            <person name="Gdanetz K."/>
            <person name="Chilvers M.I."/>
        </authorList>
    </citation>
    <scope>NUCLEOTIDE SEQUENCE</scope>
    <source>
        <strain evidence="2">PM02</strain>
    </source>
</reference>
<dbReference type="EMBL" id="JAQQPM010000001">
    <property type="protein sequence ID" value="KAK2066320.1"/>
    <property type="molecule type" value="Genomic_DNA"/>
</dbReference>
<name>A0AAD9HWT3_9PEZI</name>
<evidence type="ECO:0000256" key="1">
    <source>
        <dbReference type="SAM" id="MobiDB-lite"/>
    </source>
</evidence>
<comment type="caution">
    <text evidence="2">The sequence shown here is derived from an EMBL/GenBank/DDBJ whole genome shotgun (WGS) entry which is preliminary data.</text>
</comment>
<accession>A0AAD9HWT3</accession>
<dbReference type="Proteomes" id="UP001217918">
    <property type="component" value="Unassembled WGS sequence"/>
</dbReference>